<dbReference type="InterPro" id="IPR001789">
    <property type="entry name" value="Sig_transdc_resp-reg_receiver"/>
</dbReference>
<dbReference type="RefSeq" id="WP_082216360.1">
    <property type="nucleotide sequence ID" value="NZ_FUZA01000005.1"/>
</dbReference>
<gene>
    <name evidence="4" type="ORF">SAMN05660293_03856</name>
</gene>
<dbReference type="FunFam" id="3.40.50.2300:FF:000361">
    <property type="entry name" value="Two-component system response regulator"/>
    <property type="match status" value="1"/>
</dbReference>
<keyword evidence="5" id="KW-1185">Reference proteome</keyword>
<feature type="domain" description="HTH LytTR-type" evidence="3">
    <location>
        <begin position="179"/>
        <end position="255"/>
    </location>
</feature>
<sequence length="257" mass="29925">MTKILIIEDEQPAGQYLTQLIQKIDPKTEILNVLESVETAVEWLSNNPVPDLIFLDVQLGDGTCFQIFEQISIGCPVIFTTAHDEYAMRAFKLNSIDYLLKPIRQEALQFSLEKYYQLNEENAISKVKYLEELMHTQILNRRSPRRSFLVPYRDKLIPLKDSDFAWLTIKNGVVVATLHDDKNFVVDKSLEELENQLDTTNFFRANRQFIISRECISEIELYFNGRLLVRTAPSSANQILISKERVPVFKKWFEELS</sequence>
<organism evidence="4 5">
    <name type="scientific">Dyadobacter psychrophilus</name>
    <dbReference type="NCBI Taxonomy" id="651661"/>
    <lineage>
        <taxon>Bacteria</taxon>
        <taxon>Pseudomonadati</taxon>
        <taxon>Bacteroidota</taxon>
        <taxon>Cytophagia</taxon>
        <taxon>Cytophagales</taxon>
        <taxon>Spirosomataceae</taxon>
        <taxon>Dyadobacter</taxon>
    </lineage>
</organism>
<dbReference type="Pfam" id="PF00072">
    <property type="entry name" value="Response_reg"/>
    <property type="match status" value="1"/>
</dbReference>
<name>A0A1T5GAP8_9BACT</name>
<dbReference type="SMART" id="SM00448">
    <property type="entry name" value="REC"/>
    <property type="match status" value="1"/>
</dbReference>
<dbReference type="InterPro" id="IPR046947">
    <property type="entry name" value="LytR-like"/>
</dbReference>
<dbReference type="Gene3D" id="2.40.50.1020">
    <property type="entry name" value="LytTr DNA-binding domain"/>
    <property type="match status" value="1"/>
</dbReference>
<dbReference type="GO" id="GO:0000156">
    <property type="term" value="F:phosphorelay response regulator activity"/>
    <property type="evidence" value="ECO:0007669"/>
    <property type="project" value="InterPro"/>
</dbReference>
<dbReference type="SUPFAM" id="SSF52172">
    <property type="entry name" value="CheY-like"/>
    <property type="match status" value="1"/>
</dbReference>
<evidence type="ECO:0000259" key="3">
    <source>
        <dbReference type="PROSITE" id="PS50930"/>
    </source>
</evidence>
<evidence type="ECO:0000256" key="1">
    <source>
        <dbReference type="PROSITE-ProRule" id="PRU00169"/>
    </source>
</evidence>
<evidence type="ECO:0000313" key="4">
    <source>
        <dbReference type="EMBL" id="SKC05391.1"/>
    </source>
</evidence>
<feature type="modified residue" description="4-aspartylphosphate" evidence="1">
    <location>
        <position position="56"/>
    </location>
</feature>
<dbReference type="PANTHER" id="PTHR37299">
    <property type="entry name" value="TRANSCRIPTIONAL REGULATOR-RELATED"/>
    <property type="match status" value="1"/>
</dbReference>
<dbReference type="SMART" id="SM00850">
    <property type="entry name" value="LytTR"/>
    <property type="match status" value="1"/>
</dbReference>
<dbReference type="InterPro" id="IPR007492">
    <property type="entry name" value="LytTR_DNA-bd_dom"/>
</dbReference>
<reference evidence="5" key="1">
    <citation type="submission" date="2017-02" db="EMBL/GenBank/DDBJ databases">
        <authorList>
            <person name="Varghese N."/>
            <person name="Submissions S."/>
        </authorList>
    </citation>
    <scope>NUCLEOTIDE SEQUENCE [LARGE SCALE GENOMIC DNA]</scope>
    <source>
        <strain evidence="5">DSM 22270</strain>
    </source>
</reference>
<dbReference type="AlphaFoldDB" id="A0A1T5GAP8"/>
<dbReference type="Pfam" id="PF04397">
    <property type="entry name" value="LytTR"/>
    <property type="match status" value="1"/>
</dbReference>
<keyword evidence="1" id="KW-0597">Phosphoprotein</keyword>
<dbReference type="PROSITE" id="PS50110">
    <property type="entry name" value="RESPONSE_REGULATORY"/>
    <property type="match status" value="1"/>
</dbReference>
<dbReference type="PANTHER" id="PTHR37299:SF1">
    <property type="entry name" value="STAGE 0 SPORULATION PROTEIN A HOMOLOG"/>
    <property type="match status" value="1"/>
</dbReference>
<evidence type="ECO:0000259" key="2">
    <source>
        <dbReference type="PROSITE" id="PS50110"/>
    </source>
</evidence>
<protein>
    <submittedName>
        <fullName evidence="4">Two component transcriptional regulator, LytTR family</fullName>
    </submittedName>
</protein>
<dbReference type="STRING" id="651661.SAMN05660293_03856"/>
<dbReference type="Gene3D" id="3.40.50.2300">
    <property type="match status" value="1"/>
</dbReference>
<proteinExistence type="predicted"/>
<dbReference type="GO" id="GO:0003677">
    <property type="term" value="F:DNA binding"/>
    <property type="evidence" value="ECO:0007669"/>
    <property type="project" value="InterPro"/>
</dbReference>
<dbReference type="Proteomes" id="UP000190897">
    <property type="component" value="Unassembled WGS sequence"/>
</dbReference>
<feature type="domain" description="Response regulatory" evidence="2">
    <location>
        <begin position="3"/>
        <end position="116"/>
    </location>
</feature>
<dbReference type="EMBL" id="FUZA01000005">
    <property type="protein sequence ID" value="SKC05391.1"/>
    <property type="molecule type" value="Genomic_DNA"/>
</dbReference>
<evidence type="ECO:0000313" key="5">
    <source>
        <dbReference type="Proteomes" id="UP000190897"/>
    </source>
</evidence>
<accession>A0A1T5GAP8</accession>
<dbReference type="OrthoDB" id="1646880at2"/>
<dbReference type="InterPro" id="IPR011006">
    <property type="entry name" value="CheY-like_superfamily"/>
</dbReference>
<dbReference type="PROSITE" id="PS50930">
    <property type="entry name" value="HTH_LYTTR"/>
    <property type="match status" value="1"/>
</dbReference>